<organism evidence="13 14">
    <name type="scientific">Candidatus Pantoea multigeneris</name>
    <dbReference type="NCBI Taxonomy" id="2608357"/>
    <lineage>
        <taxon>Bacteria</taxon>
        <taxon>Pseudomonadati</taxon>
        <taxon>Pseudomonadota</taxon>
        <taxon>Gammaproteobacteria</taxon>
        <taxon>Enterobacterales</taxon>
        <taxon>Erwiniaceae</taxon>
        <taxon>Pantoea</taxon>
    </lineage>
</organism>
<comment type="caution">
    <text evidence="13">The sequence shown here is derived from an EMBL/GenBank/DDBJ whole genome shotgun (WGS) entry which is preliminary data.</text>
</comment>
<evidence type="ECO:0000256" key="10">
    <source>
        <dbReference type="RuleBase" id="RU003884"/>
    </source>
</evidence>
<evidence type="ECO:0000256" key="6">
    <source>
        <dbReference type="ARBA" id="ARBA00022692"/>
    </source>
</evidence>
<keyword evidence="7" id="KW-0732">Signal</keyword>
<dbReference type="PROSITE" id="PS01151">
    <property type="entry name" value="FIMBRIAL_USHER"/>
    <property type="match status" value="1"/>
</dbReference>
<dbReference type="InterPro" id="IPR037224">
    <property type="entry name" value="PapC_N_sf"/>
</dbReference>
<reference evidence="13 14" key="1">
    <citation type="journal article" date="2019" name="bioRxiv">
        <title>Bacteria contribute to plant secondary compound degradation in a generalist herbivore system.</title>
        <authorList>
            <person name="Francoeur C.B."/>
            <person name="Khadempour L."/>
            <person name="Moreira-Soto R.D."/>
            <person name="Gotting K."/>
            <person name="Book A.J."/>
            <person name="Pinto-Tomas A.A."/>
            <person name="Keefover-Ring K."/>
            <person name="Currie C.R."/>
        </authorList>
    </citation>
    <scope>NUCLEOTIDE SEQUENCE [LARGE SCALE GENOMIC DNA]</scope>
    <source>
        <strain evidence="13">Acro-835</strain>
    </source>
</reference>
<gene>
    <name evidence="13" type="ORF">F3J40_01970</name>
</gene>
<feature type="domain" description="PapC N-terminal" evidence="12">
    <location>
        <begin position="46"/>
        <end position="191"/>
    </location>
</feature>
<keyword evidence="8 10" id="KW-0472">Membrane</keyword>
<accession>A0ABX0R4R2</accession>
<keyword evidence="3 10" id="KW-0813">Transport</keyword>
<dbReference type="PANTHER" id="PTHR30451">
    <property type="entry name" value="OUTER MEMBRANE USHER PROTEIN"/>
    <property type="match status" value="1"/>
</dbReference>
<dbReference type="InterPro" id="IPR043142">
    <property type="entry name" value="PapC-like_C_sf"/>
</dbReference>
<evidence type="ECO:0000256" key="4">
    <source>
        <dbReference type="ARBA" id="ARBA00022452"/>
    </source>
</evidence>
<comment type="subcellular location">
    <subcellularLocation>
        <location evidence="1 10">Cell outer membrane</location>
        <topology evidence="1 10">Multi-pass membrane protein</topology>
    </subcellularLocation>
</comment>
<dbReference type="Gene3D" id="2.60.40.3110">
    <property type="match status" value="1"/>
</dbReference>
<dbReference type="InterPro" id="IPR018030">
    <property type="entry name" value="Fimbrial_membr_usher_CS"/>
</dbReference>
<evidence type="ECO:0000256" key="7">
    <source>
        <dbReference type="ARBA" id="ARBA00022729"/>
    </source>
</evidence>
<dbReference type="Gene3D" id="2.60.40.2610">
    <property type="entry name" value="Outer membrane usher protein FimD, plug domain"/>
    <property type="match status" value="1"/>
</dbReference>
<keyword evidence="5 10" id="KW-1029">Fimbrium biogenesis</keyword>
<evidence type="ECO:0000259" key="11">
    <source>
        <dbReference type="Pfam" id="PF13953"/>
    </source>
</evidence>
<dbReference type="SUPFAM" id="SSF141729">
    <property type="entry name" value="FimD N-terminal domain-like"/>
    <property type="match status" value="1"/>
</dbReference>
<comment type="similarity">
    <text evidence="2 10">Belongs to the fimbrial export usher family.</text>
</comment>
<evidence type="ECO:0000256" key="3">
    <source>
        <dbReference type="ARBA" id="ARBA00022448"/>
    </source>
</evidence>
<evidence type="ECO:0000313" key="13">
    <source>
        <dbReference type="EMBL" id="NIF20386.1"/>
    </source>
</evidence>
<dbReference type="Pfam" id="PF13954">
    <property type="entry name" value="PapC_N"/>
    <property type="match status" value="1"/>
</dbReference>
<name>A0ABX0R4R2_9GAMM</name>
<evidence type="ECO:0000313" key="14">
    <source>
        <dbReference type="Proteomes" id="UP001515683"/>
    </source>
</evidence>
<dbReference type="Proteomes" id="UP001515683">
    <property type="component" value="Unassembled WGS sequence"/>
</dbReference>
<evidence type="ECO:0000256" key="2">
    <source>
        <dbReference type="ARBA" id="ARBA00008064"/>
    </source>
</evidence>
<dbReference type="InterPro" id="IPR042186">
    <property type="entry name" value="FimD_plug_dom"/>
</dbReference>
<keyword evidence="4" id="KW-1134">Transmembrane beta strand</keyword>
<feature type="domain" description="PapC-like C-terminal" evidence="11">
    <location>
        <begin position="765"/>
        <end position="832"/>
    </location>
</feature>
<dbReference type="InterPro" id="IPR025949">
    <property type="entry name" value="PapC-like_C"/>
</dbReference>
<evidence type="ECO:0000256" key="1">
    <source>
        <dbReference type="ARBA" id="ARBA00004571"/>
    </source>
</evidence>
<dbReference type="InterPro" id="IPR025885">
    <property type="entry name" value="PapC_N"/>
</dbReference>
<evidence type="ECO:0000256" key="9">
    <source>
        <dbReference type="ARBA" id="ARBA00023237"/>
    </source>
</evidence>
<dbReference type="EMBL" id="VWXF01000001">
    <property type="protein sequence ID" value="NIF20386.1"/>
    <property type="molecule type" value="Genomic_DNA"/>
</dbReference>
<dbReference type="RefSeq" id="WP_167012379.1">
    <property type="nucleotide sequence ID" value="NZ_VWXF01000001.1"/>
</dbReference>
<dbReference type="PANTHER" id="PTHR30451:SF21">
    <property type="entry name" value="FIMBRIAL USHER DOMAIN-CONTAINING PROTEIN YDET-RELATED"/>
    <property type="match status" value="1"/>
</dbReference>
<keyword evidence="14" id="KW-1185">Reference proteome</keyword>
<evidence type="ECO:0000259" key="12">
    <source>
        <dbReference type="Pfam" id="PF13954"/>
    </source>
</evidence>
<evidence type="ECO:0000256" key="5">
    <source>
        <dbReference type="ARBA" id="ARBA00022558"/>
    </source>
</evidence>
<dbReference type="Pfam" id="PF13953">
    <property type="entry name" value="PapC_C"/>
    <property type="match status" value="1"/>
</dbReference>
<dbReference type="Gene3D" id="3.10.20.410">
    <property type="match status" value="1"/>
</dbReference>
<keyword evidence="9 10" id="KW-0998">Cell outer membrane</keyword>
<proteinExistence type="inferred from homology"/>
<dbReference type="Pfam" id="PF00577">
    <property type="entry name" value="Usher"/>
    <property type="match status" value="1"/>
</dbReference>
<protein>
    <submittedName>
        <fullName evidence="13">Fimbrial biogenesis outer membrane usher protein</fullName>
    </submittedName>
</protein>
<sequence>MENHPHHPAPFALLPPKKITSSNSLMPSLLALGITLAIFPAMAQDYFNPAALELTAEASSMLELERFSVSGGQMPGTYRVDIYLNDDLVETRDVTFVESDGKLLPQLTPGQLGDMGVKLDAFPALQQLPADATLTNLGRYIHNADSQFNFSQQQLKLSIPQAALSAEARGYVDPALWDQGVPAALLNYSFSGANTRRNNRPGTDDSYYLNLRSGANLGAWRLRNYSTYSSSNGHQRWDNVNTYLQRDVQELKAQLTLGDSTSPGDVFDSIQYRGIQLASDDNMYPDSLRGFAPVVRGIAHSNAQVTVRQNGHIIYQTYVPPGAFAITDLYPTASSGDLEIIITEASGAERRFVQPFSAAPLMLREGRLKYAVTAGEYRSTNDSAQTPAFGLGSLIYGLPVGSTVYSSLLVSSHYHAQALGLGHGFGNFGSLSADVTLAQTQLHDDSVHRGQSYRFQYAKNVAPTNTTFRLAGYRYSTRGFYDFQEANESGAYRNAGRLNYNKRSKAHIDVNQSLQEYGNFHVSAYQQDYWGQTGIERNLSAGYNLSYNAISYGVNYTFSQRSGNNANDQQFAFNVQVPLSKWLPGSWASYSMNTNKRGNTSQQAGLSGTALANNNLSYNVQQSYANRGASGSGNANASYKGTYGELLGGYNYAKGMQQLNYGLQGGVVGHPYGITFSQQQGDTLALVRAPGATEAVVQNNTGVKTDWRGYAVVPYVSPYRRNRIALDTGTLAENVDIDTNTQTVIPTKGALVLADFKTRVGSRVLMTLNYQGKPVPFGAIASLVQDDSALENSGIVGPDGQLYLSGVPERGKLQVKWGNAVSQQCNVTFILPSTNMRSSVTAIDSICR</sequence>
<dbReference type="InterPro" id="IPR000015">
    <property type="entry name" value="Fimb_usher"/>
</dbReference>
<keyword evidence="6 10" id="KW-0812">Transmembrane</keyword>
<evidence type="ECO:0000256" key="8">
    <source>
        <dbReference type="ARBA" id="ARBA00023136"/>
    </source>
</evidence>
<dbReference type="Gene3D" id="2.60.40.2070">
    <property type="match status" value="1"/>
</dbReference>